<dbReference type="Proteomes" id="UP000177043">
    <property type="component" value="Unassembled WGS sequence"/>
</dbReference>
<evidence type="ECO:0000313" key="4">
    <source>
        <dbReference type="Proteomes" id="UP000177043"/>
    </source>
</evidence>
<reference evidence="3 4" key="1">
    <citation type="journal article" date="2016" name="Nat. Commun.">
        <title>Thousands of microbial genomes shed light on interconnected biogeochemical processes in an aquifer system.</title>
        <authorList>
            <person name="Anantharaman K."/>
            <person name="Brown C.T."/>
            <person name="Hug L.A."/>
            <person name="Sharon I."/>
            <person name="Castelle C.J."/>
            <person name="Probst A.J."/>
            <person name="Thomas B.C."/>
            <person name="Singh A."/>
            <person name="Wilkins M.J."/>
            <person name="Karaoz U."/>
            <person name="Brodie E.L."/>
            <person name="Williams K.H."/>
            <person name="Hubbard S.S."/>
            <person name="Banfield J.F."/>
        </authorList>
    </citation>
    <scope>NUCLEOTIDE SEQUENCE [LARGE SCALE GENOMIC DNA]</scope>
</reference>
<dbReference type="GO" id="GO:0016832">
    <property type="term" value="F:aldehyde-lyase activity"/>
    <property type="evidence" value="ECO:0007669"/>
    <property type="project" value="InterPro"/>
</dbReference>
<evidence type="ECO:0000313" key="3">
    <source>
        <dbReference type="EMBL" id="OHA58245.1"/>
    </source>
</evidence>
<evidence type="ECO:0008006" key="5">
    <source>
        <dbReference type="Google" id="ProtNLM"/>
    </source>
</evidence>
<accession>A0A1G2QCE3</accession>
<dbReference type="SUPFAM" id="SSF51569">
    <property type="entry name" value="Aldolase"/>
    <property type="match status" value="1"/>
</dbReference>
<sequence>MKTLIEYIQEADKGGWALGHFNISNIEGLWGVFRAAEAEKLPVIIGVSEGERNFIGIKQVKALVDSLKAEYNYPIFLNADHTYSLEEIKKVVDAGYDSVVVDGSKLSLEDNITLTKTAVAYAKSVNPNILVEGEIGYIGTSSKLLDEIPEEAAISGEALPSPEIAAQFVQATGVDLLAPAVGNLHGMLKSGTDPRLDIELIKNMRTKCGVPLVLHGGSGITDEDFRSAIKAGVSMIHINTEIRIVFRDALKIYLQNNPDEIAPYKIMAPSMHAIEQKTTERLRLFAGR</sequence>
<dbReference type="GO" id="GO:0008270">
    <property type="term" value="F:zinc ion binding"/>
    <property type="evidence" value="ECO:0007669"/>
    <property type="project" value="InterPro"/>
</dbReference>
<dbReference type="PANTHER" id="PTHR30304:SF0">
    <property type="entry name" value="D-TAGATOSE-1,6-BISPHOSPHATE ALDOLASE SUBUNIT GATY-RELATED"/>
    <property type="match status" value="1"/>
</dbReference>
<comment type="cofactor">
    <cofactor evidence="2">
        <name>Zn(2+)</name>
        <dbReference type="ChEBI" id="CHEBI:29105"/>
    </cofactor>
    <text evidence="2">Binds 2 Zn(2+) ions per subunit. One is catalytic and the other provides a structural contribution.</text>
</comment>
<dbReference type="Gene3D" id="3.20.20.70">
    <property type="entry name" value="Aldolase class I"/>
    <property type="match status" value="1"/>
</dbReference>
<name>A0A1G2QCE3_9BACT</name>
<dbReference type="PANTHER" id="PTHR30304">
    <property type="entry name" value="D-TAGATOSE-1,6-BISPHOSPHATE ALDOLASE"/>
    <property type="match status" value="1"/>
</dbReference>
<evidence type="ECO:0000256" key="1">
    <source>
        <dbReference type="PIRSR" id="PIRSR001359-1"/>
    </source>
</evidence>
<dbReference type="InterPro" id="IPR050246">
    <property type="entry name" value="Class_II_FBP_aldolase"/>
</dbReference>
<keyword evidence="2" id="KW-0862">Zinc</keyword>
<feature type="active site" description="Proton donor" evidence="1">
    <location>
        <position position="80"/>
    </location>
</feature>
<dbReference type="NCBIfam" id="TIGR00167">
    <property type="entry name" value="cbbA"/>
    <property type="match status" value="1"/>
</dbReference>
<organism evidence="3 4">
    <name type="scientific">Candidatus Vogelbacteria bacterium RIFOXYD1_FULL_44_32</name>
    <dbReference type="NCBI Taxonomy" id="1802438"/>
    <lineage>
        <taxon>Bacteria</taxon>
        <taxon>Candidatus Vogeliibacteriota</taxon>
    </lineage>
</organism>
<feature type="binding site" evidence="2">
    <location>
        <position position="134"/>
    </location>
    <ligand>
        <name>Zn(2+)</name>
        <dbReference type="ChEBI" id="CHEBI:29105"/>
        <label>2</label>
    </ligand>
</feature>
<feature type="binding site" evidence="2">
    <location>
        <position position="185"/>
    </location>
    <ligand>
        <name>Zn(2+)</name>
        <dbReference type="ChEBI" id="CHEBI:29105"/>
        <label>1</label>
        <note>catalytic</note>
    </ligand>
</feature>
<comment type="caution">
    <text evidence="3">The sequence shown here is derived from an EMBL/GenBank/DDBJ whole genome shotgun (WGS) entry which is preliminary data.</text>
</comment>
<dbReference type="InterPro" id="IPR013785">
    <property type="entry name" value="Aldolase_TIM"/>
</dbReference>
<dbReference type="STRING" id="1802438.A2571_03240"/>
<dbReference type="EMBL" id="MHTJ01000004">
    <property type="protein sequence ID" value="OHA58245.1"/>
    <property type="molecule type" value="Genomic_DNA"/>
</dbReference>
<protein>
    <recommendedName>
        <fullName evidence="5">Tagatose-bisphosphate aldolase</fullName>
    </recommendedName>
</protein>
<dbReference type="Pfam" id="PF01116">
    <property type="entry name" value="F_bP_aldolase"/>
    <property type="match status" value="1"/>
</dbReference>
<keyword evidence="2" id="KW-0479">Metal-binding</keyword>
<feature type="binding site" evidence="2">
    <location>
        <position position="81"/>
    </location>
    <ligand>
        <name>Zn(2+)</name>
        <dbReference type="ChEBI" id="CHEBI:29105"/>
        <label>1</label>
        <note>catalytic</note>
    </ligand>
</feature>
<proteinExistence type="predicted"/>
<dbReference type="GO" id="GO:0005975">
    <property type="term" value="P:carbohydrate metabolic process"/>
    <property type="evidence" value="ECO:0007669"/>
    <property type="project" value="InterPro"/>
</dbReference>
<dbReference type="AlphaFoldDB" id="A0A1G2QCE3"/>
<dbReference type="InterPro" id="IPR000771">
    <property type="entry name" value="FBA_II"/>
</dbReference>
<dbReference type="CDD" id="cd00947">
    <property type="entry name" value="TBP_aldolase_IIB"/>
    <property type="match status" value="1"/>
</dbReference>
<gene>
    <name evidence="3" type="ORF">A2571_03240</name>
</gene>
<feature type="binding site" evidence="2">
    <location>
        <position position="102"/>
    </location>
    <ligand>
        <name>Zn(2+)</name>
        <dbReference type="ChEBI" id="CHEBI:29105"/>
        <label>2</label>
    </ligand>
</feature>
<feature type="binding site" evidence="2">
    <location>
        <position position="215"/>
    </location>
    <ligand>
        <name>Zn(2+)</name>
        <dbReference type="ChEBI" id="CHEBI:29105"/>
        <label>1</label>
        <note>catalytic</note>
    </ligand>
</feature>
<evidence type="ECO:0000256" key="2">
    <source>
        <dbReference type="PIRSR" id="PIRSR001359-3"/>
    </source>
</evidence>
<dbReference type="PIRSF" id="PIRSF001359">
    <property type="entry name" value="F_bP_aldolase_II"/>
    <property type="match status" value="1"/>
</dbReference>